<feature type="region of interest" description="Disordered" evidence="4">
    <location>
        <begin position="470"/>
        <end position="495"/>
    </location>
</feature>
<comment type="similarity">
    <text evidence="1 3">Belongs to the class-III pyridoxal-phosphate-dependent aminotransferase family.</text>
</comment>
<dbReference type="GO" id="GO:0008483">
    <property type="term" value="F:transaminase activity"/>
    <property type="evidence" value="ECO:0007669"/>
    <property type="project" value="InterPro"/>
</dbReference>
<dbReference type="PANTHER" id="PTHR45688">
    <property type="match status" value="1"/>
</dbReference>
<dbReference type="GO" id="GO:0005739">
    <property type="term" value="C:mitochondrion"/>
    <property type="evidence" value="ECO:0007669"/>
    <property type="project" value="TreeGrafter"/>
</dbReference>
<evidence type="ECO:0000256" key="4">
    <source>
        <dbReference type="SAM" id="MobiDB-lite"/>
    </source>
</evidence>
<evidence type="ECO:0000256" key="2">
    <source>
        <dbReference type="ARBA" id="ARBA00022898"/>
    </source>
</evidence>
<gene>
    <name evidence="5" type="ORF">CUNI_LOCUS7231</name>
</gene>
<dbReference type="Pfam" id="PF00202">
    <property type="entry name" value="Aminotran_3"/>
    <property type="match status" value="1"/>
</dbReference>
<name>A0A8S3YX20_9EUPU</name>
<feature type="compositionally biased region" description="Basic and acidic residues" evidence="4">
    <location>
        <begin position="482"/>
        <end position="495"/>
    </location>
</feature>
<dbReference type="InterPro" id="IPR015421">
    <property type="entry name" value="PyrdxlP-dep_Trfase_major"/>
</dbReference>
<evidence type="ECO:0000256" key="3">
    <source>
        <dbReference type="RuleBase" id="RU003560"/>
    </source>
</evidence>
<keyword evidence="6" id="KW-1185">Reference proteome</keyword>
<dbReference type="Proteomes" id="UP000678393">
    <property type="component" value="Unassembled WGS sequence"/>
</dbReference>
<evidence type="ECO:0000313" key="5">
    <source>
        <dbReference type="EMBL" id="CAG5121673.1"/>
    </source>
</evidence>
<dbReference type="InterPro" id="IPR005814">
    <property type="entry name" value="Aminotrans_3"/>
</dbReference>
<evidence type="ECO:0000313" key="6">
    <source>
        <dbReference type="Proteomes" id="UP000678393"/>
    </source>
</evidence>
<dbReference type="SUPFAM" id="SSF53383">
    <property type="entry name" value="PLP-dependent transferases"/>
    <property type="match status" value="1"/>
</dbReference>
<proteinExistence type="inferred from homology"/>
<dbReference type="GO" id="GO:0030170">
    <property type="term" value="F:pyridoxal phosphate binding"/>
    <property type="evidence" value="ECO:0007669"/>
    <property type="project" value="InterPro"/>
</dbReference>
<reference evidence="5" key="1">
    <citation type="submission" date="2021-04" db="EMBL/GenBank/DDBJ databases">
        <authorList>
            <consortium name="Molecular Ecology Group"/>
        </authorList>
    </citation>
    <scope>NUCLEOTIDE SEQUENCE</scope>
</reference>
<dbReference type="InterPro" id="IPR049704">
    <property type="entry name" value="Aminotrans_3_PPA_site"/>
</dbReference>
<comment type="caution">
    <text evidence="5">The sequence shown here is derived from an EMBL/GenBank/DDBJ whole genome shotgun (WGS) entry which is preliminary data.</text>
</comment>
<protein>
    <submittedName>
        <fullName evidence="5">Uncharacterized protein</fullName>
    </submittedName>
</protein>
<dbReference type="InterPro" id="IPR015424">
    <property type="entry name" value="PyrdxlP-dep_Trfase"/>
</dbReference>
<dbReference type="AlphaFoldDB" id="A0A8S3YX20"/>
<dbReference type="EMBL" id="CAJHNH020001136">
    <property type="protein sequence ID" value="CAG5121673.1"/>
    <property type="molecule type" value="Genomic_DNA"/>
</dbReference>
<dbReference type="OrthoDB" id="10261433at2759"/>
<dbReference type="PANTHER" id="PTHR45688:SF13">
    <property type="entry name" value="ALANINE--GLYOXYLATE AMINOTRANSFERASE 2-LIKE"/>
    <property type="match status" value="1"/>
</dbReference>
<dbReference type="Gene3D" id="3.40.640.10">
    <property type="entry name" value="Type I PLP-dependent aspartate aminotransferase-like (Major domain)"/>
    <property type="match status" value="1"/>
</dbReference>
<dbReference type="InterPro" id="IPR015422">
    <property type="entry name" value="PyrdxlP-dep_Trfase_small"/>
</dbReference>
<evidence type="ECO:0000256" key="1">
    <source>
        <dbReference type="ARBA" id="ARBA00008954"/>
    </source>
</evidence>
<organism evidence="5 6">
    <name type="scientific">Candidula unifasciata</name>
    <dbReference type="NCBI Taxonomy" id="100452"/>
    <lineage>
        <taxon>Eukaryota</taxon>
        <taxon>Metazoa</taxon>
        <taxon>Spiralia</taxon>
        <taxon>Lophotrochozoa</taxon>
        <taxon>Mollusca</taxon>
        <taxon>Gastropoda</taxon>
        <taxon>Heterobranchia</taxon>
        <taxon>Euthyneura</taxon>
        <taxon>Panpulmonata</taxon>
        <taxon>Eupulmonata</taxon>
        <taxon>Stylommatophora</taxon>
        <taxon>Helicina</taxon>
        <taxon>Helicoidea</taxon>
        <taxon>Geomitridae</taxon>
        <taxon>Candidula</taxon>
    </lineage>
</organism>
<dbReference type="Gene3D" id="3.90.1150.10">
    <property type="entry name" value="Aspartate Aminotransferase, domain 1"/>
    <property type="match status" value="1"/>
</dbReference>
<accession>A0A8S3YX20</accession>
<keyword evidence="2 3" id="KW-0663">Pyridoxal phosphate</keyword>
<sequence length="495" mass="54572">MPEKSEVSYRQTLQMRKSFVGKSCRLHFEVSPLKIVRASRQYLYDDTGQEYLDCINNASHVGHCHPHVVSVGQEQMSKLTCSYGFLNDQTAMYAKHLISTLPESLCVCFFVSSGSEGNDLALRLAASYTKKHDVICLDEAYHGNLGNLVEISPITYKRLGLKHQLKEWVHVAPTPKTFRGKFGADEPNSGQLYANEVLKLIQKAKQNGREIGAFISESIISAGGIVVPPENYFTHVYRYIRENGGVCIADEVQSGLGRCGENYWGFQVHNVVPDIVTIGKPIGNGYPLSAVVTTKDIADSLSIFSSTFGGNPLACAIGRAVLEVIENEKLLSSAKNVGKCLKDGFNEIRPKHPMIGDVRGVGMMVGIELVMDRENQKPATETAEILAYRMKEKKIIVGIEGPDKNVIVLLPPLCFTIDNARFVVQTFSEVLASIESEAASVGLMNNKEAVWGHAESVPMDVITGQHSINVSNLSDMDEDNDHDTVTKRARYEEVD</sequence>
<dbReference type="PROSITE" id="PS00600">
    <property type="entry name" value="AA_TRANSFER_CLASS_3"/>
    <property type="match status" value="1"/>
</dbReference>
<dbReference type="CDD" id="cd00610">
    <property type="entry name" value="OAT_like"/>
    <property type="match status" value="1"/>
</dbReference>